<name>A0ABN9W7R6_9DINO</name>
<dbReference type="SUPFAM" id="SSF48208">
    <property type="entry name" value="Six-hairpin glycosidases"/>
    <property type="match status" value="1"/>
</dbReference>
<feature type="region of interest" description="Disordered" evidence="1">
    <location>
        <begin position="173"/>
        <end position="228"/>
    </location>
</feature>
<dbReference type="EMBL" id="CAUYUJ010018281">
    <property type="protein sequence ID" value="CAK0882217.1"/>
    <property type="molecule type" value="Genomic_DNA"/>
</dbReference>
<keyword evidence="4" id="KW-1185">Reference proteome</keyword>
<dbReference type="Pfam" id="PF06824">
    <property type="entry name" value="Glyco_hydro_125"/>
    <property type="match status" value="1"/>
</dbReference>
<comment type="caution">
    <text evidence="3">The sequence shown here is derived from an EMBL/GenBank/DDBJ whole genome shotgun (WGS) entry which is preliminary data.</text>
</comment>
<feature type="compositionally biased region" description="Low complexity" evidence="1">
    <location>
        <begin position="199"/>
        <end position="228"/>
    </location>
</feature>
<evidence type="ECO:0000256" key="2">
    <source>
        <dbReference type="SAM" id="SignalP"/>
    </source>
</evidence>
<sequence>MCLRICLVPALLGAAVSLNAGNFESAGAIDVDADNAAGRRPAARRSRRDAISAETLRDAVRAVEAEAARVHGAIKHFGTLRGLDGHALASMWSQAFPYSASQTLSLFRDDGTVFVSTGDIGQMWLRDSSVQLEPYVPLAARSEAGSPLRRVLEAAMSRQIRFINKRSVRVRLLPHEGSRPGRGPQQGLRKTRARRALVARSATASSAPRSAATTPTRRTTSSTPSCSR</sequence>
<dbReference type="Gene3D" id="1.50.10.10">
    <property type="match status" value="1"/>
</dbReference>
<evidence type="ECO:0000313" key="3">
    <source>
        <dbReference type="EMBL" id="CAK0882217.1"/>
    </source>
</evidence>
<evidence type="ECO:0000256" key="1">
    <source>
        <dbReference type="SAM" id="MobiDB-lite"/>
    </source>
</evidence>
<keyword evidence="2" id="KW-0732">Signal</keyword>
<evidence type="ECO:0000313" key="4">
    <source>
        <dbReference type="Proteomes" id="UP001189429"/>
    </source>
</evidence>
<reference evidence="3" key="1">
    <citation type="submission" date="2023-10" db="EMBL/GenBank/DDBJ databases">
        <authorList>
            <person name="Chen Y."/>
            <person name="Shah S."/>
            <person name="Dougan E. K."/>
            <person name="Thang M."/>
            <person name="Chan C."/>
        </authorList>
    </citation>
    <scope>NUCLEOTIDE SEQUENCE [LARGE SCALE GENOMIC DNA]</scope>
</reference>
<gene>
    <name evidence="3" type="ORF">PCOR1329_LOCUS64798</name>
</gene>
<dbReference type="PANTHER" id="PTHR31047">
    <property type="entry name" value="MEIOTICALLY UP-REGULATED GENE 157 PROTEIN"/>
    <property type="match status" value="1"/>
</dbReference>
<dbReference type="PANTHER" id="PTHR31047:SF0">
    <property type="entry name" value="MEIOTICALLY UP-REGULATED GENE 157 PROTEIN"/>
    <property type="match status" value="1"/>
</dbReference>
<accession>A0ABN9W7R6</accession>
<feature type="signal peptide" evidence="2">
    <location>
        <begin position="1"/>
        <end position="17"/>
    </location>
</feature>
<proteinExistence type="predicted"/>
<dbReference type="InterPro" id="IPR008928">
    <property type="entry name" value="6-hairpin_glycosidase_sf"/>
</dbReference>
<organism evidence="3 4">
    <name type="scientific">Prorocentrum cordatum</name>
    <dbReference type="NCBI Taxonomy" id="2364126"/>
    <lineage>
        <taxon>Eukaryota</taxon>
        <taxon>Sar</taxon>
        <taxon>Alveolata</taxon>
        <taxon>Dinophyceae</taxon>
        <taxon>Prorocentrales</taxon>
        <taxon>Prorocentraceae</taxon>
        <taxon>Prorocentrum</taxon>
    </lineage>
</organism>
<dbReference type="Proteomes" id="UP001189429">
    <property type="component" value="Unassembled WGS sequence"/>
</dbReference>
<dbReference type="InterPro" id="IPR012341">
    <property type="entry name" value="6hp_glycosidase-like_sf"/>
</dbReference>
<dbReference type="InterPro" id="IPR008313">
    <property type="entry name" value="GH125"/>
</dbReference>
<protein>
    <submittedName>
        <fullName evidence="3">Uncharacterized protein</fullName>
    </submittedName>
</protein>
<feature type="chain" id="PRO_5046648061" evidence="2">
    <location>
        <begin position="18"/>
        <end position="228"/>
    </location>
</feature>